<dbReference type="Proteomes" id="UP000736335">
    <property type="component" value="Unassembled WGS sequence"/>
</dbReference>
<feature type="domain" description="Methionyl-tRNA synthetase anticodon-binding" evidence="14">
    <location>
        <begin position="450"/>
        <end position="562"/>
    </location>
</feature>
<keyword evidence="6 12" id="KW-0067">ATP-binding</keyword>
<evidence type="ECO:0000256" key="3">
    <source>
        <dbReference type="ARBA" id="ARBA00012838"/>
    </source>
</evidence>
<dbReference type="InterPro" id="IPR014729">
    <property type="entry name" value="Rossmann-like_a/b/a_fold"/>
</dbReference>
<dbReference type="Pfam" id="PF09334">
    <property type="entry name" value="tRNA-synt_1g"/>
    <property type="match status" value="1"/>
</dbReference>
<evidence type="ECO:0000256" key="4">
    <source>
        <dbReference type="ARBA" id="ARBA00022598"/>
    </source>
</evidence>
<dbReference type="InterPro" id="IPR014758">
    <property type="entry name" value="Met-tRNA_synth"/>
</dbReference>
<feature type="domain" description="Methionyl/Leucyl tRNA synthetase" evidence="13">
    <location>
        <begin position="33"/>
        <end position="404"/>
    </location>
</feature>
<dbReference type="PANTHER" id="PTHR43326:SF1">
    <property type="entry name" value="METHIONINE--TRNA LIGASE, MITOCHONDRIAL"/>
    <property type="match status" value="1"/>
</dbReference>
<reference evidence="15" key="2">
    <citation type="submission" date="2020-11" db="EMBL/GenBank/DDBJ databases">
        <authorList>
            <consortium name="DOE Joint Genome Institute"/>
            <person name="Kuo A."/>
            <person name="Miyauchi S."/>
            <person name="Kiss E."/>
            <person name="Drula E."/>
            <person name="Kohler A."/>
            <person name="Sanchez-Garcia M."/>
            <person name="Andreopoulos B."/>
            <person name="Barry K.W."/>
            <person name="Bonito G."/>
            <person name="Buee M."/>
            <person name="Carver A."/>
            <person name="Chen C."/>
            <person name="Cichocki N."/>
            <person name="Clum A."/>
            <person name="Culley D."/>
            <person name="Crous P.W."/>
            <person name="Fauchery L."/>
            <person name="Girlanda M."/>
            <person name="Hayes R."/>
            <person name="Keri Z."/>
            <person name="Labutti K."/>
            <person name="Lipzen A."/>
            <person name="Lombard V."/>
            <person name="Magnuson J."/>
            <person name="Maillard F."/>
            <person name="Morin E."/>
            <person name="Murat C."/>
            <person name="Nolan M."/>
            <person name="Ohm R."/>
            <person name="Pangilinan J."/>
            <person name="Pereira M."/>
            <person name="Perotto S."/>
            <person name="Peter M."/>
            <person name="Riley R."/>
            <person name="Sitrit Y."/>
            <person name="Stielow B."/>
            <person name="Szollosi G."/>
            <person name="Zifcakova L."/>
            <person name="Stursova M."/>
            <person name="Spatafora J.W."/>
            <person name="Tedersoo L."/>
            <person name="Vaario L.-M."/>
            <person name="Yamada A."/>
            <person name="Yan M."/>
            <person name="Wang P."/>
            <person name="Xu J."/>
            <person name="Bruns T."/>
            <person name="Baldrian P."/>
            <person name="Vilgalys R."/>
            <person name="Henrissat B."/>
            <person name="Grigoriev I.V."/>
            <person name="Hibbett D."/>
            <person name="Nagy L.G."/>
            <person name="Martin F.M."/>
        </authorList>
    </citation>
    <scope>NUCLEOTIDE SEQUENCE</scope>
    <source>
        <strain evidence="15">UH-Tt-Lm1</strain>
    </source>
</reference>
<accession>A0A9P6H4S0</accession>
<dbReference type="InterPro" id="IPR001412">
    <property type="entry name" value="aa-tRNA-synth_I_CS"/>
</dbReference>
<evidence type="ECO:0000259" key="13">
    <source>
        <dbReference type="Pfam" id="PF09334"/>
    </source>
</evidence>
<dbReference type="InterPro" id="IPR015413">
    <property type="entry name" value="Methionyl/Leucyl_tRNA_Synth"/>
</dbReference>
<keyword evidence="8 12" id="KW-0030">Aminoacyl-tRNA synthetase</keyword>
<comment type="caution">
    <text evidence="15">The sequence shown here is derived from an EMBL/GenBank/DDBJ whole genome shotgun (WGS) entry which is preliminary data.</text>
</comment>
<evidence type="ECO:0000256" key="6">
    <source>
        <dbReference type="ARBA" id="ARBA00022840"/>
    </source>
</evidence>
<dbReference type="GO" id="GO:0004825">
    <property type="term" value="F:methionine-tRNA ligase activity"/>
    <property type="evidence" value="ECO:0007669"/>
    <property type="project" value="UniProtKB-EC"/>
</dbReference>
<proteinExistence type="inferred from homology"/>
<evidence type="ECO:0000256" key="12">
    <source>
        <dbReference type="RuleBase" id="RU363039"/>
    </source>
</evidence>
<evidence type="ECO:0000256" key="2">
    <source>
        <dbReference type="ARBA" id="ARBA00005594"/>
    </source>
</evidence>
<dbReference type="PROSITE" id="PS00178">
    <property type="entry name" value="AA_TRNA_LIGASE_I"/>
    <property type="match status" value="1"/>
</dbReference>
<dbReference type="CDD" id="cd00814">
    <property type="entry name" value="MetRS_core"/>
    <property type="match status" value="1"/>
</dbReference>
<evidence type="ECO:0000256" key="5">
    <source>
        <dbReference type="ARBA" id="ARBA00022741"/>
    </source>
</evidence>
<sequence length="568" mass="64797">MFCRRQLFSDAFRSGGRLNRRLLSSTPNDIKPYYVTTPIFYPNAIPHIGHLYTIVTADIFARYSRLTDPNRPVHFVTGTDEHGLKIQRVAHGSSRDPQAFCDLLSTNFRRLVKEADVSATRFIRTTEIGHHRAAQHVWNILKEKGLIYKGKHSGWYSVTDECFYTNAQVAEISTSNNTLGGRYLSIETKSPVEWTMEENYMFRLTSFRDKLLEHIKSNPDFIYPPARYQEVLEFFDTYMQDDLSISRPKSRLSWGIPVPEDPGHTMYVWFEALVNYLTAIEYPSPTTANGTTATWPPDLQVMGKDIIRFHSLYFPAMLLALDLPLPKRLLVHSHWTVEKRKMSKSVGNVVDPFEMMDAYGTDSVRYFLARVGGRFKYDVDWSKGQFVKHSSELMSLVGNFYSRITAQKIKELLGPSAIPTIVELQEAVLDGKQVQGSEILLRLGGLRLRVQEHMRNLVVGDAIQEIVDVLALANKIYSETQPWLPSTEPSQRAQIHAISVETLRICGILLQPFIPGKSVELLEALGTRPKERFWDCAEPGKGTTRNLKQGVRLFIDPALVRKKPEPES</sequence>
<dbReference type="NCBIfam" id="TIGR00398">
    <property type="entry name" value="metG"/>
    <property type="match status" value="1"/>
</dbReference>
<comment type="similarity">
    <text evidence="2 12">Belongs to the class-I aminoacyl-tRNA synthetase family.</text>
</comment>
<keyword evidence="7 12" id="KW-0648">Protein biosynthesis</keyword>
<gene>
    <name evidence="15" type="ORF">BJ322DRAFT_358228</name>
</gene>
<name>A0A9P6H4S0_9AGAM</name>
<dbReference type="SUPFAM" id="SSF47323">
    <property type="entry name" value="Anticodon-binding domain of a subclass of class I aminoacyl-tRNA synthetases"/>
    <property type="match status" value="1"/>
</dbReference>
<evidence type="ECO:0000256" key="10">
    <source>
        <dbReference type="ARBA" id="ARBA00047364"/>
    </source>
</evidence>
<protein>
    <recommendedName>
        <fullName evidence="11">Probable methionine--tRNA ligase, mitochondrial</fullName>
        <ecNumber evidence="3">6.1.1.10</ecNumber>
    </recommendedName>
    <alternativeName>
        <fullName evidence="9">Methionyl-tRNA synthetase</fullName>
    </alternativeName>
</protein>
<dbReference type="InterPro" id="IPR033911">
    <property type="entry name" value="MetRS_core"/>
</dbReference>
<reference evidence="15" key="1">
    <citation type="journal article" date="2020" name="Nat. Commun.">
        <title>Large-scale genome sequencing of mycorrhizal fungi provides insights into the early evolution of symbiotic traits.</title>
        <authorList>
            <person name="Miyauchi S."/>
            <person name="Kiss E."/>
            <person name="Kuo A."/>
            <person name="Drula E."/>
            <person name="Kohler A."/>
            <person name="Sanchez-Garcia M."/>
            <person name="Morin E."/>
            <person name="Andreopoulos B."/>
            <person name="Barry K.W."/>
            <person name="Bonito G."/>
            <person name="Buee M."/>
            <person name="Carver A."/>
            <person name="Chen C."/>
            <person name="Cichocki N."/>
            <person name="Clum A."/>
            <person name="Culley D."/>
            <person name="Crous P.W."/>
            <person name="Fauchery L."/>
            <person name="Girlanda M."/>
            <person name="Hayes R.D."/>
            <person name="Keri Z."/>
            <person name="LaButti K."/>
            <person name="Lipzen A."/>
            <person name="Lombard V."/>
            <person name="Magnuson J."/>
            <person name="Maillard F."/>
            <person name="Murat C."/>
            <person name="Nolan M."/>
            <person name="Ohm R.A."/>
            <person name="Pangilinan J."/>
            <person name="Pereira M.F."/>
            <person name="Perotto S."/>
            <person name="Peter M."/>
            <person name="Pfister S."/>
            <person name="Riley R."/>
            <person name="Sitrit Y."/>
            <person name="Stielow J.B."/>
            <person name="Szollosi G."/>
            <person name="Zifcakova L."/>
            <person name="Stursova M."/>
            <person name="Spatafora J.W."/>
            <person name="Tedersoo L."/>
            <person name="Vaario L.M."/>
            <person name="Yamada A."/>
            <person name="Yan M."/>
            <person name="Wang P."/>
            <person name="Xu J."/>
            <person name="Bruns T."/>
            <person name="Baldrian P."/>
            <person name="Vilgalys R."/>
            <person name="Dunand C."/>
            <person name="Henrissat B."/>
            <person name="Grigoriev I.V."/>
            <person name="Hibbett D."/>
            <person name="Nagy L.G."/>
            <person name="Martin F.M."/>
        </authorList>
    </citation>
    <scope>NUCLEOTIDE SEQUENCE</scope>
    <source>
        <strain evidence="15">UH-Tt-Lm1</strain>
    </source>
</reference>
<dbReference type="Gene3D" id="3.40.50.620">
    <property type="entry name" value="HUPs"/>
    <property type="match status" value="1"/>
</dbReference>
<keyword evidence="4 12" id="KW-0436">Ligase</keyword>
<keyword evidence="16" id="KW-1185">Reference proteome</keyword>
<dbReference type="Gene3D" id="1.10.730.10">
    <property type="entry name" value="Isoleucyl-tRNA Synthetase, Domain 1"/>
    <property type="match status" value="1"/>
</dbReference>
<evidence type="ECO:0000259" key="14">
    <source>
        <dbReference type="Pfam" id="PF19303"/>
    </source>
</evidence>
<dbReference type="InterPro" id="IPR023457">
    <property type="entry name" value="Met-tRNA_synth_2"/>
</dbReference>
<comment type="subcellular location">
    <subcellularLocation>
        <location evidence="1">Cytoplasm</location>
    </subcellularLocation>
</comment>
<dbReference type="Gene3D" id="2.170.220.10">
    <property type="match status" value="1"/>
</dbReference>
<dbReference type="GO" id="GO:0005739">
    <property type="term" value="C:mitochondrion"/>
    <property type="evidence" value="ECO:0007669"/>
    <property type="project" value="UniProtKB-ARBA"/>
</dbReference>
<evidence type="ECO:0000313" key="15">
    <source>
        <dbReference type="EMBL" id="KAF9779503.1"/>
    </source>
</evidence>
<evidence type="ECO:0000313" key="16">
    <source>
        <dbReference type="Proteomes" id="UP000736335"/>
    </source>
</evidence>
<keyword evidence="5 12" id="KW-0547">Nucleotide-binding</keyword>
<dbReference type="FunFam" id="2.170.220.10:FF:000001">
    <property type="entry name" value="methionine--tRNA ligase, mitochondrial"/>
    <property type="match status" value="1"/>
</dbReference>
<dbReference type="Pfam" id="PF19303">
    <property type="entry name" value="Anticodon_3"/>
    <property type="match status" value="1"/>
</dbReference>
<evidence type="ECO:0000256" key="11">
    <source>
        <dbReference type="ARBA" id="ARBA00068817"/>
    </source>
</evidence>
<dbReference type="InterPro" id="IPR009080">
    <property type="entry name" value="tRNAsynth_Ia_anticodon-bd"/>
</dbReference>
<organism evidence="15 16">
    <name type="scientific">Thelephora terrestris</name>
    <dbReference type="NCBI Taxonomy" id="56493"/>
    <lineage>
        <taxon>Eukaryota</taxon>
        <taxon>Fungi</taxon>
        <taxon>Dikarya</taxon>
        <taxon>Basidiomycota</taxon>
        <taxon>Agaricomycotina</taxon>
        <taxon>Agaricomycetes</taxon>
        <taxon>Thelephorales</taxon>
        <taxon>Thelephoraceae</taxon>
        <taxon>Thelephora</taxon>
    </lineage>
</organism>
<dbReference type="AlphaFoldDB" id="A0A9P6H4S0"/>
<evidence type="ECO:0000256" key="8">
    <source>
        <dbReference type="ARBA" id="ARBA00023146"/>
    </source>
</evidence>
<dbReference type="PRINTS" id="PR01041">
    <property type="entry name" value="TRNASYNTHMET"/>
</dbReference>
<dbReference type="PANTHER" id="PTHR43326">
    <property type="entry name" value="METHIONYL-TRNA SYNTHETASE"/>
    <property type="match status" value="1"/>
</dbReference>
<evidence type="ECO:0000256" key="9">
    <source>
        <dbReference type="ARBA" id="ARBA00030904"/>
    </source>
</evidence>
<evidence type="ECO:0000256" key="7">
    <source>
        <dbReference type="ARBA" id="ARBA00022917"/>
    </source>
</evidence>
<evidence type="ECO:0000256" key="1">
    <source>
        <dbReference type="ARBA" id="ARBA00004496"/>
    </source>
</evidence>
<dbReference type="EC" id="6.1.1.10" evidence="3"/>
<dbReference type="GO" id="GO:0005524">
    <property type="term" value="F:ATP binding"/>
    <property type="evidence" value="ECO:0007669"/>
    <property type="project" value="UniProtKB-KW"/>
</dbReference>
<dbReference type="OrthoDB" id="24670at2759"/>
<dbReference type="EMBL" id="WIUZ02000019">
    <property type="protein sequence ID" value="KAF9779503.1"/>
    <property type="molecule type" value="Genomic_DNA"/>
</dbReference>
<dbReference type="SUPFAM" id="SSF52374">
    <property type="entry name" value="Nucleotidylyl transferase"/>
    <property type="match status" value="1"/>
</dbReference>
<comment type="catalytic activity">
    <reaction evidence="10">
        <text>tRNA(Met) + L-methionine + ATP = L-methionyl-tRNA(Met) + AMP + diphosphate</text>
        <dbReference type="Rhea" id="RHEA:13481"/>
        <dbReference type="Rhea" id="RHEA-COMP:9667"/>
        <dbReference type="Rhea" id="RHEA-COMP:9698"/>
        <dbReference type="ChEBI" id="CHEBI:30616"/>
        <dbReference type="ChEBI" id="CHEBI:33019"/>
        <dbReference type="ChEBI" id="CHEBI:57844"/>
        <dbReference type="ChEBI" id="CHEBI:78442"/>
        <dbReference type="ChEBI" id="CHEBI:78530"/>
        <dbReference type="ChEBI" id="CHEBI:456215"/>
        <dbReference type="EC" id="6.1.1.10"/>
    </reaction>
</comment>
<dbReference type="InterPro" id="IPR041872">
    <property type="entry name" value="Anticodon_Met"/>
</dbReference>
<dbReference type="GO" id="GO:0006431">
    <property type="term" value="P:methionyl-tRNA aminoacylation"/>
    <property type="evidence" value="ECO:0007669"/>
    <property type="project" value="InterPro"/>
</dbReference>